<keyword evidence="2" id="KW-1185">Reference proteome</keyword>
<protein>
    <recommendedName>
        <fullName evidence="3">Macroglobulin domain-containing protein</fullName>
    </recommendedName>
</protein>
<evidence type="ECO:0000313" key="1">
    <source>
        <dbReference type="EMBL" id="MFA9195391.1"/>
    </source>
</evidence>
<evidence type="ECO:0008006" key="3">
    <source>
        <dbReference type="Google" id="ProtNLM"/>
    </source>
</evidence>
<dbReference type="Proteomes" id="UP001574170">
    <property type="component" value="Unassembled WGS sequence"/>
</dbReference>
<organism evidence="1 2">
    <name type="scientific">Flavobacterium magnesitis</name>
    <dbReference type="NCBI Taxonomy" id="3138077"/>
    <lineage>
        <taxon>Bacteria</taxon>
        <taxon>Pseudomonadati</taxon>
        <taxon>Bacteroidota</taxon>
        <taxon>Flavobacteriia</taxon>
        <taxon>Flavobacteriales</taxon>
        <taxon>Flavobacteriaceae</taxon>
        <taxon>Flavobacterium</taxon>
    </lineage>
</organism>
<comment type="caution">
    <text evidence="1">The sequence shown here is derived from an EMBL/GenBank/DDBJ whole genome shotgun (WGS) entry which is preliminary data.</text>
</comment>
<dbReference type="Gene3D" id="2.60.40.1930">
    <property type="match status" value="1"/>
</dbReference>
<evidence type="ECO:0000313" key="2">
    <source>
        <dbReference type="Proteomes" id="UP001574170"/>
    </source>
</evidence>
<dbReference type="EMBL" id="JBCFQK010000022">
    <property type="protein sequence ID" value="MFA9195391.1"/>
    <property type="molecule type" value="Genomic_DNA"/>
</dbReference>
<sequence length="750" mass="85569">MDQLAEQLQSVSKNNARDLVYLQTSKGIYETEEDMWFKGYVLDAQDFTPSDRSKTMFVQLIEDKRDTIVWEKKYEIENGFVNGHLFLKNDLPEGTYTLAAYSLHSFTKEAKEFYALKKIKIVKTISQKTDVTPVEKDSILHFSTFAEGGKLVSGIQSRLAFKAVNSKGLPVDTAGALFENNILLQTFKSSHAGMGALTFTPDADKKYHIELSEPKLVSDKKYDIATIESSGKILNLLANAREYLLFKISQSEGSKPEKVFLRLQLRGVVYSIATGMLKKELTIKIPLKEVPQGIAEVTLFNENALPIAERLVFVKQDQKLNIQTKLNKSEFITRDKANLKIKVTDENGQAVVAHLGLSVYDAIYQNKQDAKNIQSHYLLSTQLKGNIYNPAYYFDEKNKDRKEALDLVLLTQGWRNYVWNENNLKEKSLISPVVFDEIKGKVQLVKPDKKAADSTPKAMILFAADENREQELMMTDAAGFFTIGSKNLKIGEGGYTYMKLMTPEKPKYQISIKDNSFEVINNERKNKTIIYPFPEIEKINPKEISPFIGRESINKLKEVVITSKKKGQVFRDKYIGKLDSLYRIQSPTVDFFCPLTNYLNCPRCKDGCHSSDRLKPVEGGVYINTSRYVWIVQCHSYLNDDRNEVVYHYPNLTEAELLAFFNMTMLEGYYGKKVFYEAVYDEVTSMDSTPDYRNTLFWKSDIITDEKGEAVVDFFCSDINSLFIGNLEGVSGTGLLGTENFEFRVRKKQK</sequence>
<reference evidence="1 2" key="1">
    <citation type="submission" date="2024-04" db="EMBL/GenBank/DDBJ databases">
        <title>New Clade of Flavobacterium.</title>
        <authorList>
            <person name="Matos L."/>
            <person name="Proenca D.N."/>
            <person name="Fransisco R.M."/>
            <person name="Chung A.P."/>
            <person name="Maccario L."/>
            <person name="Sorensen S.J."/>
            <person name="Morais P.V."/>
        </authorList>
    </citation>
    <scope>NUCLEOTIDE SEQUENCE [LARGE SCALE GENOMIC DNA]</scope>
    <source>
        <strain evidence="1 2">FBOR7N2.3</strain>
    </source>
</reference>
<name>A0ABV4TR55_9FLAO</name>
<dbReference type="RefSeq" id="WP_373392567.1">
    <property type="nucleotide sequence ID" value="NZ_JBCFQK010000022.1"/>
</dbReference>
<accession>A0ABV4TR55</accession>
<gene>
    <name evidence="1" type="ORF">AAGV33_13335</name>
</gene>
<proteinExistence type="predicted"/>